<dbReference type="Gene3D" id="6.20.270.20">
    <property type="entry name" value="LapD/MoxY periplasmic domain"/>
    <property type="match status" value="1"/>
</dbReference>
<dbReference type="AlphaFoldDB" id="A0A3E0U4Q7"/>
<dbReference type="CDD" id="cd01948">
    <property type="entry name" value="EAL"/>
    <property type="match status" value="1"/>
</dbReference>
<dbReference type="Gene3D" id="3.20.20.450">
    <property type="entry name" value="EAL domain"/>
    <property type="match status" value="1"/>
</dbReference>
<feature type="domain" description="EAL" evidence="2">
    <location>
        <begin position="406"/>
        <end position="641"/>
    </location>
</feature>
<keyword evidence="1" id="KW-1133">Transmembrane helix</keyword>
<keyword evidence="5" id="KW-1185">Reference proteome</keyword>
<dbReference type="CDD" id="cd01949">
    <property type="entry name" value="GGDEF"/>
    <property type="match status" value="1"/>
</dbReference>
<dbReference type="RefSeq" id="WP_116017147.1">
    <property type="nucleotide sequence ID" value="NZ_QUOT01000001.1"/>
</dbReference>
<evidence type="ECO:0000313" key="5">
    <source>
        <dbReference type="Proteomes" id="UP000256899"/>
    </source>
</evidence>
<dbReference type="EMBL" id="QUOT01000001">
    <property type="protein sequence ID" value="REL31938.1"/>
    <property type="molecule type" value="Genomic_DNA"/>
</dbReference>
<dbReference type="InterPro" id="IPR000160">
    <property type="entry name" value="GGDEF_dom"/>
</dbReference>
<dbReference type="InterPro" id="IPR001633">
    <property type="entry name" value="EAL_dom"/>
</dbReference>
<dbReference type="InterPro" id="IPR029787">
    <property type="entry name" value="Nucleotide_cyclase"/>
</dbReference>
<dbReference type="SUPFAM" id="SSF141868">
    <property type="entry name" value="EAL domain-like"/>
    <property type="match status" value="1"/>
</dbReference>
<dbReference type="Pfam" id="PF00990">
    <property type="entry name" value="GGDEF"/>
    <property type="match status" value="1"/>
</dbReference>
<dbReference type="InterPro" id="IPR032244">
    <property type="entry name" value="LapD_MoxY_N"/>
</dbReference>
<dbReference type="Pfam" id="PF00563">
    <property type="entry name" value="EAL"/>
    <property type="match status" value="1"/>
</dbReference>
<gene>
    <name evidence="4" type="ORF">DXX94_15105</name>
</gene>
<protein>
    <submittedName>
        <fullName evidence="4">EAL domain-containing protein</fullName>
    </submittedName>
</protein>
<dbReference type="InterPro" id="IPR035919">
    <property type="entry name" value="EAL_sf"/>
</dbReference>
<dbReference type="InterPro" id="IPR042461">
    <property type="entry name" value="LapD_MoxY_peri_C"/>
</dbReference>
<dbReference type="Gene3D" id="3.30.110.200">
    <property type="match status" value="1"/>
</dbReference>
<dbReference type="InterPro" id="IPR043128">
    <property type="entry name" value="Rev_trsase/Diguanyl_cyclase"/>
</dbReference>
<evidence type="ECO:0000259" key="2">
    <source>
        <dbReference type="PROSITE" id="PS50883"/>
    </source>
</evidence>
<dbReference type="SUPFAM" id="SSF55073">
    <property type="entry name" value="Nucleotide cyclase"/>
    <property type="match status" value="1"/>
</dbReference>
<reference evidence="5" key="1">
    <citation type="submission" date="2018-08" db="EMBL/GenBank/DDBJ databases">
        <title>Thalassotalea euphylliae genome.</title>
        <authorList>
            <person name="Summers S."/>
            <person name="Rice S.A."/>
            <person name="Freckelton M.L."/>
            <person name="Nedved B.T."/>
            <person name="Hadfield M.G."/>
        </authorList>
    </citation>
    <scope>NUCLEOTIDE SEQUENCE [LARGE SCALE GENOMIC DNA]</scope>
    <source>
        <strain evidence="5">H3</strain>
    </source>
</reference>
<keyword evidence="1" id="KW-0812">Transmembrane</keyword>
<evidence type="ECO:0000259" key="3">
    <source>
        <dbReference type="PROSITE" id="PS50887"/>
    </source>
</evidence>
<dbReference type="Proteomes" id="UP000256899">
    <property type="component" value="Unassembled WGS sequence"/>
</dbReference>
<keyword evidence="1" id="KW-0472">Membrane</keyword>
<organism evidence="4 5">
    <name type="scientific">Thalassotalea euphylliae</name>
    <dbReference type="NCBI Taxonomy" id="1655234"/>
    <lineage>
        <taxon>Bacteria</taxon>
        <taxon>Pseudomonadati</taxon>
        <taxon>Pseudomonadota</taxon>
        <taxon>Gammaproteobacteria</taxon>
        <taxon>Alteromonadales</taxon>
        <taxon>Colwelliaceae</taxon>
        <taxon>Thalassotalea</taxon>
    </lineage>
</organism>
<name>A0A3E0U4Q7_9GAMM</name>
<dbReference type="SMART" id="SM00267">
    <property type="entry name" value="GGDEF"/>
    <property type="match status" value="1"/>
</dbReference>
<dbReference type="NCBIfam" id="TIGR00254">
    <property type="entry name" value="GGDEF"/>
    <property type="match status" value="1"/>
</dbReference>
<comment type="caution">
    <text evidence="4">The sequence shown here is derived from an EMBL/GenBank/DDBJ whole genome shotgun (WGS) entry which is preliminary data.</text>
</comment>
<evidence type="ECO:0000256" key="1">
    <source>
        <dbReference type="SAM" id="Phobius"/>
    </source>
</evidence>
<feature type="transmembrane region" description="Helical" evidence="1">
    <location>
        <begin position="6"/>
        <end position="27"/>
    </location>
</feature>
<dbReference type="InterPro" id="IPR050706">
    <property type="entry name" value="Cyclic-di-GMP_PDE-like"/>
</dbReference>
<dbReference type="PROSITE" id="PS50883">
    <property type="entry name" value="EAL"/>
    <property type="match status" value="1"/>
</dbReference>
<dbReference type="Gene3D" id="3.30.70.270">
    <property type="match status" value="1"/>
</dbReference>
<evidence type="ECO:0000313" key="4">
    <source>
        <dbReference type="EMBL" id="REL31938.1"/>
    </source>
</evidence>
<sequence>MSLSKQLYLGLASVLLLVFAATLWINVASTKDFISQQLAVHAQDAVTSLGHTIQSDSEAANDPELYQAIAEVRINVIFDSGYYQYIRLTDQQSKLLYQLENPSTDESIPAWFTAMFPIQTPTGSTEFLINWQSPRTITLATHPGYAYQQLWTSAKAISIMVFGLFLLTGSLVFWLLKTITNAIHRAAKQADEICQGNFIQVTDIPKPRELSLFVNAMNRMSYILKNMFAELSQQSEKYRQFAFVDELTQLPNRRAFNNQLSALFTAQEASSEGHLLIIHLTGLSDVNKSLGYAAGDEYVKQAATISTKITHDSQTLFRISGSDLAVIAKGTNQSEIQQLAEQLTEYFSQAPSRHNVSAFAHIGVSAINSNGSATDVLAAADSALKEATTNANGWALAQDMVIPQENLDWQAYVQQLLAEETLDLVFQPICDNAKNTSQLEVFARLSDANREVSMAQLFLVAEKYQLTTELDKLIIEQGLKAAQQSDLTLALNISRASLRNDEFINWLLAKLTAQPQLCGALCFEISEQSLQANATRIIQLIKALKQLGCAITLEHFGATTQSFSFLMQIKPDNVKIDGSYTQQLALSNENQLFVQSLINIAHNLNIKVIAELIETQQQLDILQSLFCDYYQGYFVGKPEAK</sequence>
<feature type="domain" description="GGDEF" evidence="3">
    <location>
        <begin position="271"/>
        <end position="399"/>
    </location>
</feature>
<feature type="transmembrane region" description="Helical" evidence="1">
    <location>
        <begin position="156"/>
        <end position="176"/>
    </location>
</feature>
<dbReference type="SMART" id="SM00052">
    <property type="entry name" value="EAL"/>
    <property type="match status" value="1"/>
</dbReference>
<dbReference type="PANTHER" id="PTHR33121:SF79">
    <property type="entry name" value="CYCLIC DI-GMP PHOSPHODIESTERASE PDED-RELATED"/>
    <property type="match status" value="1"/>
</dbReference>
<proteinExistence type="predicted"/>
<dbReference type="PANTHER" id="PTHR33121">
    <property type="entry name" value="CYCLIC DI-GMP PHOSPHODIESTERASE PDEF"/>
    <property type="match status" value="1"/>
</dbReference>
<accession>A0A3E0U4Q7</accession>
<dbReference type="Pfam" id="PF16448">
    <property type="entry name" value="LapD_MoxY_N"/>
    <property type="match status" value="1"/>
</dbReference>
<dbReference type="GO" id="GO:0071111">
    <property type="term" value="F:cyclic-guanylate-specific phosphodiesterase activity"/>
    <property type="evidence" value="ECO:0007669"/>
    <property type="project" value="InterPro"/>
</dbReference>
<dbReference type="PROSITE" id="PS50887">
    <property type="entry name" value="GGDEF"/>
    <property type="match status" value="1"/>
</dbReference>